<feature type="domain" description="Glycosyltransferase 2-like" evidence="3">
    <location>
        <begin position="7"/>
        <end position="125"/>
    </location>
</feature>
<dbReference type="PANTHER" id="PTHR22916">
    <property type="entry name" value="GLYCOSYLTRANSFERASE"/>
    <property type="match status" value="1"/>
</dbReference>
<evidence type="ECO:0000313" key="4">
    <source>
        <dbReference type="EMBL" id="CUM89897.1"/>
    </source>
</evidence>
<reference evidence="4 5" key="1">
    <citation type="submission" date="2015-09" db="EMBL/GenBank/DDBJ databases">
        <authorList>
            <consortium name="Pathogen Informatics"/>
        </authorList>
    </citation>
    <scope>NUCLEOTIDE SEQUENCE [LARGE SCALE GENOMIC DNA]</scope>
    <source>
        <strain evidence="4 5">2789STDY5834970</strain>
    </source>
</reference>
<dbReference type="RefSeq" id="WP_055185633.1">
    <property type="nucleotide sequence ID" value="NZ_CYXN01000005.1"/>
</dbReference>
<keyword evidence="2" id="KW-0808">Transferase</keyword>
<dbReference type="Gene3D" id="3.90.550.10">
    <property type="entry name" value="Spore Coat Polysaccharide Biosynthesis Protein SpsA, Chain A"/>
    <property type="match status" value="1"/>
</dbReference>
<evidence type="ECO:0000313" key="5">
    <source>
        <dbReference type="Proteomes" id="UP000095649"/>
    </source>
</evidence>
<proteinExistence type="predicted"/>
<sequence>MAEKKVTIVLPIYNVEKYLNRSIESVIRQTYKNLEIILVDDESPDSCPKMCDEWKEKDKRIKVVHKKNAGLGMARNTGIENATGDYICFLDSDDYIDQSTIEKVLSSIEETDADVALFGFNDVDKFGNIVQTFAPSTPKYLYTGEEVQKELLPNIISLNEMNLMCSACMMMFSLEMINQSGWRFVSEREIISEDVYSLIDLFSNVNIACVVPEAFYNYCRNEGSLTRKYREDRYEKIKIYYDSCIKMCERHGYSNEVIQQVGDTYFSYTIGAFKQIMQSSMNLINKYKKISAIITDPHLQRTIRNVDVTRGSKARRILMQKLKNKNCGAAFVLILLGCIRNGG</sequence>
<dbReference type="Pfam" id="PF00535">
    <property type="entry name" value="Glycos_transf_2"/>
    <property type="match status" value="1"/>
</dbReference>
<evidence type="ECO:0000256" key="1">
    <source>
        <dbReference type="ARBA" id="ARBA00022676"/>
    </source>
</evidence>
<dbReference type="GO" id="GO:0016757">
    <property type="term" value="F:glycosyltransferase activity"/>
    <property type="evidence" value="ECO:0007669"/>
    <property type="project" value="UniProtKB-KW"/>
</dbReference>
<dbReference type="InterPro" id="IPR001173">
    <property type="entry name" value="Glyco_trans_2-like"/>
</dbReference>
<keyword evidence="1" id="KW-0328">Glycosyltransferase</keyword>
<dbReference type="PANTHER" id="PTHR22916:SF51">
    <property type="entry name" value="GLYCOSYLTRANSFERASE EPSH-RELATED"/>
    <property type="match status" value="1"/>
</dbReference>
<dbReference type="SUPFAM" id="SSF53448">
    <property type="entry name" value="Nucleotide-diphospho-sugar transferases"/>
    <property type="match status" value="1"/>
</dbReference>
<evidence type="ECO:0000259" key="3">
    <source>
        <dbReference type="Pfam" id="PF00535"/>
    </source>
</evidence>
<name>A0A173SJD4_9FIRM</name>
<dbReference type="EMBL" id="CYXN01000005">
    <property type="protein sequence ID" value="CUM89897.1"/>
    <property type="molecule type" value="Genomic_DNA"/>
</dbReference>
<dbReference type="AlphaFoldDB" id="A0A173SJD4"/>
<gene>
    <name evidence="4" type="primary">kfoC_1</name>
    <name evidence="4" type="ORF">ERS852582_01047</name>
</gene>
<dbReference type="InterPro" id="IPR029044">
    <property type="entry name" value="Nucleotide-diphossugar_trans"/>
</dbReference>
<dbReference type="OrthoDB" id="1640114at2"/>
<dbReference type="Proteomes" id="UP000095649">
    <property type="component" value="Unassembled WGS sequence"/>
</dbReference>
<protein>
    <submittedName>
        <fullName evidence="4">Chondroitin polymerase</fullName>
    </submittedName>
</protein>
<accession>A0A173SJD4</accession>
<dbReference type="CDD" id="cd00761">
    <property type="entry name" value="Glyco_tranf_GTA_type"/>
    <property type="match status" value="1"/>
</dbReference>
<organism evidence="4 5">
    <name type="scientific">Faecalibacterium prausnitzii</name>
    <dbReference type="NCBI Taxonomy" id="853"/>
    <lineage>
        <taxon>Bacteria</taxon>
        <taxon>Bacillati</taxon>
        <taxon>Bacillota</taxon>
        <taxon>Clostridia</taxon>
        <taxon>Eubacteriales</taxon>
        <taxon>Oscillospiraceae</taxon>
        <taxon>Faecalibacterium</taxon>
    </lineage>
</organism>
<evidence type="ECO:0000256" key="2">
    <source>
        <dbReference type="ARBA" id="ARBA00022679"/>
    </source>
</evidence>